<evidence type="ECO:0000256" key="3">
    <source>
        <dbReference type="ARBA" id="ARBA00022821"/>
    </source>
</evidence>
<keyword evidence="1" id="KW-0677">Repeat</keyword>
<dbReference type="GO" id="GO:0098542">
    <property type="term" value="P:defense response to other organism"/>
    <property type="evidence" value="ECO:0007669"/>
    <property type="project" value="TreeGrafter"/>
</dbReference>
<dbReference type="InterPro" id="IPR042197">
    <property type="entry name" value="Apaf_helical"/>
</dbReference>
<dbReference type="InterPro" id="IPR027417">
    <property type="entry name" value="P-loop_NTPase"/>
</dbReference>
<dbReference type="SUPFAM" id="SSF52540">
    <property type="entry name" value="P-loop containing nucleoside triphosphate hydrolases"/>
    <property type="match status" value="1"/>
</dbReference>
<dbReference type="Proteomes" id="UP001281410">
    <property type="component" value="Unassembled WGS sequence"/>
</dbReference>
<dbReference type="PRINTS" id="PR00364">
    <property type="entry name" value="DISEASERSIST"/>
</dbReference>
<dbReference type="Pfam" id="PF23598">
    <property type="entry name" value="LRR_14"/>
    <property type="match status" value="1"/>
</dbReference>
<comment type="caution">
    <text evidence="8">The sequence shown here is derived from an EMBL/GenBank/DDBJ whole genome shotgun (WGS) entry which is preliminary data.</text>
</comment>
<protein>
    <submittedName>
        <fullName evidence="8">Uncharacterized protein</fullName>
    </submittedName>
</protein>
<name>A0AAE0A4L2_9ROSI</name>
<dbReference type="SUPFAM" id="SSF52058">
    <property type="entry name" value="L domain-like"/>
    <property type="match status" value="1"/>
</dbReference>
<evidence type="ECO:0000313" key="9">
    <source>
        <dbReference type="Proteomes" id="UP001281410"/>
    </source>
</evidence>
<accession>A0AAE0A4L2</accession>
<dbReference type="Pfam" id="PF00931">
    <property type="entry name" value="NB-ARC"/>
    <property type="match status" value="1"/>
</dbReference>
<dbReference type="Gene3D" id="1.10.8.430">
    <property type="entry name" value="Helical domain of apoptotic protease-activating factors"/>
    <property type="match status" value="1"/>
</dbReference>
<dbReference type="InterPro" id="IPR041118">
    <property type="entry name" value="Rx_N"/>
</dbReference>
<dbReference type="Pfam" id="PF18052">
    <property type="entry name" value="Rx_N"/>
    <property type="match status" value="1"/>
</dbReference>
<evidence type="ECO:0000259" key="7">
    <source>
        <dbReference type="Pfam" id="PF23598"/>
    </source>
</evidence>
<dbReference type="PANTHER" id="PTHR23155:SF1193">
    <property type="entry name" value="DISEASE RESISTANCE PROTEIN RPP13-RELATED"/>
    <property type="match status" value="1"/>
</dbReference>
<dbReference type="InterPro" id="IPR036388">
    <property type="entry name" value="WH-like_DNA-bd_sf"/>
</dbReference>
<dbReference type="Gene3D" id="3.40.50.300">
    <property type="entry name" value="P-loop containing nucleotide triphosphate hydrolases"/>
    <property type="match status" value="1"/>
</dbReference>
<dbReference type="GO" id="GO:0043531">
    <property type="term" value="F:ADP binding"/>
    <property type="evidence" value="ECO:0007669"/>
    <property type="project" value="InterPro"/>
</dbReference>
<dbReference type="CDD" id="cd14798">
    <property type="entry name" value="RX-CC_like"/>
    <property type="match status" value="1"/>
</dbReference>
<dbReference type="FunFam" id="1.10.8.430:FF:000003">
    <property type="entry name" value="Probable disease resistance protein At5g66910"/>
    <property type="match status" value="1"/>
</dbReference>
<evidence type="ECO:0000256" key="2">
    <source>
        <dbReference type="ARBA" id="ARBA00022741"/>
    </source>
</evidence>
<reference evidence="8" key="1">
    <citation type="journal article" date="2023" name="Plant J.">
        <title>Genome sequences and population genomics provide insights into the demographic history, inbreeding, and mutation load of two 'living fossil' tree species of Dipteronia.</title>
        <authorList>
            <person name="Feng Y."/>
            <person name="Comes H.P."/>
            <person name="Chen J."/>
            <person name="Zhu S."/>
            <person name="Lu R."/>
            <person name="Zhang X."/>
            <person name="Li P."/>
            <person name="Qiu J."/>
            <person name="Olsen K.M."/>
            <person name="Qiu Y."/>
        </authorList>
    </citation>
    <scope>NUCLEOTIDE SEQUENCE</scope>
    <source>
        <strain evidence="8">NBL</strain>
    </source>
</reference>
<feature type="domain" description="Disease resistance N-terminal" evidence="5">
    <location>
        <begin position="5"/>
        <end position="87"/>
    </location>
</feature>
<dbReference type="InterPro" id="IPR032675">
    <property type="entry name" value="LRR_dom_sf"/>
</dbReference>
<evidence type="ECO:0000256" key="1">
    <source>
        <dbReference type="ARBA" id="ARBA00022737"/>
    </source>
</evidence>
<dbReference type="Gene3D" id="3.80.10.10">
    <property type="entry name" value="Ribonuclease Inhibitor"/>
    <property type="match status" value="1"/>
</dbReference>
<feature type="domain" description="Disease resistance R13L4/SHOC-2-like LRR" evidence="7">
    <location>
        <begin position="541"/>
        <end position="820"/>
    </location>
</feature>
<keyword evidence="3" id="KW-0611">Plant defense</keyword>
<dbReference type="InterPro" id="IPR038005">
    <property type="entry name" value="RX-like_CC"/>
</dbReference>
<dbReference type="Pfam" id="PF23559">
    <property type="entry name" value="WHD_DRP"/>
    <property type="match status" value="1"/>
</dbReference>
<gene>
    <name evidence="8" type="ORF">Dsin_023969</name>
</gene>
<evidence type="ECO:0000259" key="4">
    <source>
        <dbReference type="Pfam" id="PF00931"/>
    </source>
</evidence>
<dbReference type="FunFam" id="1.10.10.10:FF:000322">
    <property type="entry name" value="Probable disease resistance protein At1g63360"/>
    <property type="match status" value="1"/>
</dbReference>
<dbReference type="InterPro" id="IPR058922">
    <property type="entry name" value="WHD_DRP"/>
</dbReference>
<dbReference type="Gene3D" id="1.10.10.10">
    <property type="entry name" value="Winged helix-like DNA-binding domain superfamily/Winged helix DNA-binding domain"/>
    <property type="match status" value="1"/>
</dbReference>
<dbReference type="InterPro" id="IPR055414">
    <property type="entry name" value="LRR_R13L4/SHOC2-like"/>
</dbReference>
<evidence type="ECO:0000259" key="5">
    <source>
        <dbReference type="Pfam" id="PF18052"/>
    </source>
</evidence>
<feature type="domain" description="NB-ARC" evidence="4">
    <location>
        <begin position="161"/>
        <end position="335"/>
    </location>
</feature>
<dbReference type="PANTHER" id="PTHR23155">
    <property type="entry name" value="DISEASE RESISTANCE PROTEIN RP"/>
    <property type="match status" value="1"/>
</dbReference>
<sequence>MVDAVVSFVVERLGDFLIQEAVFLGGVKKKVMWLKDELGWMQCYIANAEEKQIDNPMIRKWLSDITEISYEIEDVLDKFILQVKPGSFISSFIKGKLYETGKKIEEFQIRINDLSRRRELYGLQALDDKTEGKSNSTTLGRFKQLRRATSFTVDEKIIGFEDEANSLLAKLLDEEPRRSVISIYGMGGLGKTTLAKKLYHAQVVKMKFIRRAWVSVSQDYNTRDLLIRIIHSFGIKSKKTEELKGMSEEELERYLNGSLRGRLYLVVIDDAWQKEAWESLKRAFPDSNNGSRVIITTRIREVAERSDERTHAHKLRFLRLDESWQLFCEKTFGNSDANDADAELKALGIEMVQKCSGLPLAIVVLGGLLSTKSKLQEWKLVREHIWQNLRNDSIHVSYLLALSFNDLPYRLKLCFLYLSLFPEDFEINVEKLMHLWIAEGFIPLERYQILEDMAMNNFDELVGRSLILIEKRCWGRVATCRVHDLFRDLAIQKSNELKFIHIHDQFKPSTCERPSSSMCRRQAIYSAEDVCSSLQISNRNIRSILFFNPHKAKVKPNFPLLCKFRFLRVLTFDGYDERFPMDLYEGIGKLICLRHLGLRKLGFRKLPSSILNLRRLQTLDVFSRVTDLFTVGRSTEVELPKKVYKLQELRHLVGLFTGPLKIDSLTKLQSLKFVNSQSWSKINPEKLVNLQELSIYSRLCTESNVFCFDSVVKLLRLERLSVRLSSGDSFASLQPLSCCSNLIDLRLYGNLKKLPEDIDAVLPNLECLLLKNSCLKDDPMPLLGKLPSLMILCLNFNFYCGKKLMCSALSFPRLEIIKLSRDDQLEEWQVGKEQCRG</sequence>
<dbReference type="FunFam" id="3.40.50.300:FF:001091">
    <property type="entry name" value="Probable disease resistance protein At1g61300"/>
    <property type="match status" value="1"/>
</dbReference>
<proteinExistence type="predicted"/>
<dbReference type="Gene3D" id="1.20.5.4130">
    <property type="match status" value="1"/>
</dbReference>
<evidence type="ECO:0000313" key="8">
    <source>
        <dbReference type="EMBL" id="KAK3200554.1"/>
    </source>
</evidence>
<keyword evidence="2" id="KW-0547">Nucleotide-binding</keyword>
<feature type="domain" description="Disease resistance protein winged helix" evidence="6">
    <location>
        <begin position="420"/>
        <end position="490"/>
    </location>
</feature>
<dbReference type="InterPro" id="IPR002182">
    <property type="entry name" value="NB-ARC"/>
</dbReference>
<keyword evidence="9" id="KW-1185">Reference proteome</keyword>
<dbReference type="AlphaFoldDB" id="A0AAE0A4L2"/>
<organism evidence="8 9">
    <name type="scientific">Dipteronia sinensis</name>
    <dbReference type="NCBI Taxonomy" id="43782"/>
    <lineage>
        <taxon>Eukaryota</taxon>
        <taxon>Viridiplantae</taxon>
        <taxon>Streptophyta</taxon>
        <taxon>Embryophyta</taxon>
        <taxon>Tracheophyta</taxon>
        <taxon>Spermatophyta</taxon>
        <taxon>Magnoliopsida</taxon>
        <taxon>eudicotyledons</taxon>
        <taxon>Gunneridae</taxon>
        <taxon>Pentapetalae</taxon>
        <taxon>rosids</taxon>
        <taxon>malvids</taxon>
        <taxon>Sapindales</taxon>
        <taxon>Sapindaceae</taxon>
        <taxon>Hippocastanoideae</taxon>
        <taxon>Acereae</taxon>
        <taxon>Dipteronia</taxon>
    </lineage>
</organism>
<dbReference type="EMBL" id="JANJYJ010000007">
    <property type="protein sequence ID" value="KAK3200554.1"/>
    <property type="molecule type" value="Genomic_DNA"/>
</dbReference>
<evidence type="ECO:0000259" key="6">
    <source>
        <dbReference type="Pfam" id="PF23559"/>
    </source>
</evidence>
<dbReference type="InterPro" id="IPR044974">
    <property type="entry name" value="Disease_R_plants"/>
</dbReference>